<evidence type="ECO:0000313" key="4">
    <source>
        <dbReference type="Proteomes" id="UP000187485"/>
    </source>
</evidence>
<dbReference type="Gene3D" id="3.90.226.10">
    <property type="entry name" value="2-enoyl-CoA Hydratase, Chain A, domain 1"/>
    <property type="match status" value="1"/>
</dbReference>
<dbReference type="CDD" id="cd06558">
    <property type="entry name" value="crotonase-like"/>
    <property type="match status" value="1"/>
</dbReference>
<keyword evidence="4" id="KW-1185">Reference proteome</keyword>
<dbReference type="Gene3D" id="1.10.12.10">
    <property type="entry name" value="Lyase 2-enoyl-coa Hydratase, Chain A, domain 2"/>
    <property type="match status" value="1"/>
</dbReference>
<dbReference type="Proteomes" id="UP000187485">
    <property type="component" value="Unassembled WGS sequence"/>
</dbReference>
<sequence>MSAQEILLEKKEGIATITLNRPEKMNAFTLEMIDRWVNFLQECQQDDAVKVIVLTGSGKAFCTGGDLELLEKTAKSTPLASKNFIWKHIQKIPLLLWEVIDKPVIAAINGMAVGAGLDMALMCDLRFAAESARFSEGYIKLGLVPGDGGAYFLPRLIGIAKALELLWTGDFIDAREAHQLGLVNRVYPDDKLLEETYKFAERLVKGPEVAIRMIKRAVYQGLGMDLRAALDLISSHFAIAQFTDDHREGLKAIKERRPPVFMTEDK</sequence>
<dbReference type="InterPro" id="IPR014748">
    <property type="entry name" value="Enoyl-CoA_hydra_C"/>
</dbReference>
<accession>A0A1L8CX78</accession>
<organism evidence="3 4">
    <name type="scientific">Carboxydothermus pertinax</name>
    <dbReference type="NCBI Taxonomy" id="870242"/>
    <lineage>
        <taxon>Bacteria</taxon>
        <taxon>Bacillati</taxon>
        <taxon>Bacillota</taxon>
        <taxon>Clostridia</taxon>
        <taxon>Thermoanaerobacterales</taxon>
        <taxon>Thermoanaerobacteraceae</taxon>
        <taxon>Carboxydothermus</taxon>
    </lineage>
</organism>
<dbReference type="RefSeq" id="WP_075859926.1">
    <property type="nucleotide sequence ID" value="NZ_BDJK01000055.1"/>
</dbReference>
<evidence type="ECO:0000256" key="2">
    <source>
        <dbReference type="RuleBase" id="RU003707"/>
    </source>
</evidence>
<evidence type="ECO:0000313" key="3">
    <source>
        <dbReference type="EMBL" id="GAV23518.1"/>
    </source>
</evidence>
<evidence type="ECO:0000256" key="1">
    <source>
        <dbReference type="ARBA" id="ARBA00005254"/>
    </source>
</evidence>
<reference evidence="4" key="1">
    <citation type="submission" date="2016-12" db="EMBL/GenBank/DDBJ databases">
        <title>Draft Genome Sequences od Carboxydothermus pertinax and islandicus, Hydrogenogenic Carboxydotrophic Bacteria.</title>
        <authorList>
            <person name="Fukuyama Y."/>
            <person name="Ohmae K."/>
            <person name="Yoneda Y."/>
            <person name="Yoshida T."/>
            <person name="Sako Y."/>
        </authorList>
    </citation>
    <scope>NUCLEOTIDE SEQUENCE [LARGE SCALE GENOMIC DNA]</scope>
    <source>
        <strain evidence="4">Ug1</strain>
    </source>
</reference>
<dbReference type="STRING" id="870242.cpu_20280"/>
<dbReference type="AlphaFoldDB" id="A0A1L8CX78"/>
<dbReference type="InterPro" id="IPR018376">
    <property type="entry name" value="Enoyl-CoA_hyd/isom_CS"/>
</dbReference>
<proteinExistence type="inferred from homology"/>
<dbReference type="PANTHER" id="PTHR43802">
    <property type="entry name" value="ENOYL-COA HYDRATASE"/>
    <property type="match status" value="1"/>
</dbReference>
<dbReference type="EMBL" id="BDJK01000055">
    <property type="protein sequence ID" value="GAV23518.1"/>
    <property type="molecule type" value="Genomic_DNA"/>
</dbReference>
<dbReference type="GO" id="GO:0003824">
    <property type="term" value="F:catalytic activity"/>
    <property type="evidence" value="ECO:0007669"/>
    <property type="project" value="InterPro"/>
</dbReference>
<dbReference type="SUPFAM" id="SSF52096">
    <property type="entry name" value="ClpP/crotonase"/>
    <property type="match status" value="1"/>
</dbReference>
<protein>
    <submittedName>
        <fullName evidence="3">Enoyl-CoA hydratase</fullName>
    </submittedName>
</protein>
<dbReference type="Pfam" id="PF00378">
    <property type="entry name" value="ECH_1"/>
    <property type="match status" value="1"/>
</dbReference>
<dbReference type="OrthoDB" id="9775794at2"/>
<dbReference type="InterPro" id="IPR001753">
    <property type="entry name" value="Enoyl-CoA_hydra/iso"/>
</dbReference>
<dbReference type="PROSITE" id="PS00166">
    <property type="entry name" value="ENOYL_COA_HYDRATASE"/>
    <property type="match status" value="1"/>
</dbReference>
<gene>
    <name evidence="3" type="ORF">cpu_20280</name>
</gene>
<dbReference type="PANTHER" id="PTHR43802:SF1">
    <property type="entry name" value="IP11341P-RELATED"/>
    <property type="match status" value="1"/>
</dbReference>
<comment type="caution">
    <text evidence="3">The sequence shown here is derived from an EMBL/GenBank/DDBJ whole genome shotgun (WGS) entry which is preliminary data.</text>
</comment>
<comment type="similarity">
    <text evidence="1 2">Belongs to the enoyl-CoA hydratase/isomerase family.</text>
</comment>
<dbReference type="InterPro" id="IPR029045">
    <property type="entry name" value="ClpP/crotonase-like_dom_sf"/>
</dbReference>
<name>A0A1L8CX78_9THEO</name>